<organism evidence="2 3">
    <name type="scientific">Mycoplasmoides gallisepticum</name>
    <name type="common">Mycoplasma gallisepticum</name>
    <dbReference type="NCBI Taxonomy" id="2096"/>
    <lineage>
        <taxon>Bacteria</taxon>
        <taxon>Bacillati</taxon>
        <taxon>Mycoplasmatota</taxon>
        <taxon>Mycoplasmoidales</taxon>
        <taxon>Mycoplasmoidaceae</taxon>
        <taxon>Mycoplasmoides</taxon>
    </lineage>
</organism>
<keyword evidence="1" id="KW-0812">Transmembrane</keyword>
<comment type="caution">
    <text evidence="2">The sequence shown here is derived from an EMBL/GenBank/DDBJ whole genome shotgun (WGS) entry which is preliminary data.</text>
</comment>
<protein>
    <submittedName>
        <fullName evidence="2">Uncharacterized protein</fullName>
    </submittedName>
</protein>
<evidence type="ECO:0000313" key="3">
    <source>
        <dbReference type="Proteomes" id="UP000092188"/>
    </source>
</evidence>
<keyword evidence="1" id="KW-0472">Membrane</keyword>
<feature type="transmembrane region" description="Helical" evidence="1">
    <location>
        <begin position="133"/>
        <end position="157"/>
    </location>
</feature>
<dbReference type="AlphaFoldDB" id="A0AAE5HGS8"/>
<feature type="transmembrane region" description="Helical" evidence="1">
    <location>
        <begin position="47"/>
        <end position="69"/>
    </location>
</feature>
<evidence type="ECO:0000256" key="1">
    <source>
        <dbReference type="SAM" id="Phobius"/>
    </source>
</evidence>
<proteinExistence type="predicted"/>
<dbReference type="Proteomes" id="UP000092188">
    <property type="component" value="Unassembled WGS sequence"/>
</dbReference>
<sequence>MKVVDTKEEWIKLVTMKKNKIKDPLKANYFKWDLVPAEFKPSRKKSYIYFGIAIAVLLLSLVFVGLSAAPYVEILNRDVTQAEFVNAVETNGFFTRIYTPDNSTIVQPGTVGLDITPLVRSSNVPNIVATIRIAIGAVSIFLFVLFIILIIVSYMYFLGSIKAIDKPTKPYVTEPTIQTKKV</sequence>
<gene>
    <name evidence="2" type="ORF">BAY36_03030</name>
</gene>
<accession>A0AAE5HGS8</accession>
<dbReference type="EMBL" id="MAGQ01000010">
    <property type="protein sequence ID" value="OBU78407.1"/>
    <property type="molecule type" value="Genomic_DNA"/>
</dbReference>
<reference evidence="2 3" key="1">
    <citation type="submission" date="2016-06" db="EMBL/GenBank/DDBJ databases">
        <authorList>
            <person name="Ricketts C."/>
            <person name="Pickler L."/>
            <person name="Maurer J."/>
            <person name="Ayyampalayam S."/>
            <person name="Garcia M."/>
            <person name="Ferguson-Noel N.M."/>
        </authorList>
    </citation>
    <scope>NUCLEOTIDE SEQUENCE [LARGE SCALE GENOMIC DNA]</scope>
    <source>
        <strain evidence="2 3">K6356</strain>
    </source>
</reference>
<dbReference type="RefSeq" id="WP_014885869.1">
    <property type="nucleotide sequence ID" value="NZ_CP044224.1"/>
</dbReference>
<name>A0AAE5HGS8_MYCGL</name>
<keyword evidence="1" id="KW-1133">Transmembrane helix</keyword>
<evidence type="ECO:0000313" key="2">
    <source>
        <dbReference type="EMBL" id="OBU78407.1"/>
    </source>
</evidence>